<dbReference type="KEGG" id="zma:100278229"/>
<dbReference type="AlphaFoldDB" id="B6U5H2"/>
<organism evidence="1">
    <name type="scientific">Zea mays</name>
    <name type="common">Maize</name>
    <dbReference type="NCBI Taxonomy" id="4577"/>
    <lineage>
        <taxon>Eukaryota</taxon>
        <taxon>Viridiplantae</taxon>
        <taxon>Streptophyta</taxon>
        <taxon>Embryophyta</taxon>
        <taxon>Tracheophyta</taxon>
        <taxon>Spermatophyta</taxon>
        <taxon>Magnoliopsida</taxon>
        <taxon>Liliopsida</taxon>
        <taxon>Poales</taxon>
        <taxon>Poaceae</taxon>
        <taxon>PACMAD clade</taxon>
        <taxon>Panicoideae</taxon>
        <taxon>Andropogonodae</taxon>
        <taxon>Andropogoneae</taxon>
        <taxon>Tripsacinae</taxon>
        <taxon>Zea</taxon>
    </lineage>
</organism>
<dbReference type="GeneID" id="100278229"/>
<name>B6U5H2_MAIZE</name>
<accession>B6U5H2</accession>
<protein>
    <submittedName>
        <fullName evidence="1">Uncharacterized protein</fullName>
    </submittedName>
</protein>
<evidence type="ECO:0000313" key="1">
    <source>
        <dbReference type="EMBL" id="ACG44605.1"/>
    </source>
</evidence>
<dbReference type="EMBL" id="EU972487">
    <property type="protein sequence ID" value="ACG44605.1"/>
    <property type="molecule type" value="mRNA"/>
</dbReference>
<proteinExistence type="evidence at transcript level"/>
<dbReference type="RefSeq" id="NP_001351545.1">
    <property type="nucleotide sequence ID" value="NM_001364616.1"/>
</dbReference>
<reference evidence="1" key="1">
    <citation type="journal article" date="2009" name="Plant Mol. Biol.">
        <title>Insights into corn genes derived from large-scale cDNA sequencing.</title>
        <authorList>
            <person name="Alexandrov N.N."/>
            <person name="Brover V.V."/>
            <person name="Freidin S."/>
            <person name="Troukhan M.E."/>
            <person name="Tatarinova T.V."/>
            <person name="Zhang H."/>
            <person name="Swaller T.J."/>
            <person name="Lu Y.P."/>
            <person name="Bouck J."/>
            <person name="Flavell R.B."/>
            <person name="Feldmann K.A."/>
        </authorList>
    </citation>
    <scope>NUCLEOTIDE SEQUENCE</scope>
</reference>
<sequence>MFRRVRGSRSGKKLEARGLGVKGILCVVESPPRDRATAWAGESSPLTEEKNRCSRRSLTMKNMSSSRWCLPVNLLAPRINM</sequence>